<keyword evidence="1" id="KW-0472">Membrane</keyword>
<dbReference type="Proteomes" id="UP000019254">
    <property type="component" value="Unassembled WGS sequence"/>
</dbReference>
<comment type="caution">
    <text evidence="2">The sequence shown here is derived from an EMBL/GenBank/DDBJ whole genome shotgun (WGS) entry which is preliminary data.</text>
</comment>
<dbReference type="STRING" id="1265820.PCORN_16668"/>
<dbReference type="EMBL" id="AODE01000039">
    <property type="protein sequence ID" value="EUJ25505.1"/>
    <property type="molecule type" value="Genomic_DNA"/>
</dbReference>
<gene>
    <name evidence="2" type="ORF">PCORN_16668</name>
</gene>
<sequence length="127" mass="14646">MIKIVFLTSVIVSLFCITIAVYSGHLLQVLKDLSEKGSGLLTTMASILCILEICYSSALSFIFFVIWDVHNNLILYQTIVFLLVTLVLLYIFYKLSKNKMMVILSVIWCGLMTFYMIYLFNQFFLLV</sequence>
<keyword evidence="3" id="KW-1185">Reference proteome</keyword>
<proteinExistence type="predicted"/>
<accession>W7BKZ7</accession>
<dbReference type="AlphaFoldDB" id="W7BKZ7"/>
<feature type="transmembrane region" description="Helical" evidence="1">
    <location>
        <begin position="100"/>
        <end position="120"/>
    </location>
</feature>
<keyword evidence="1" id="KW-1133">Transmembrane helix</keyword>
<keyword evidence="1" id="KW-0812">Transmembrane</keyword>
<organism evidence="2 3">
    <name type="scientific">Listeria cornellensis FSL F6-0969</name>
    <dbReference type="NCBI Taxonomy" id="1265820"/>
    <lineage>
        <taxon>Bacteria</taxon>
        <taxon>Bacillati</taxon>
        <taxon>Bacillota</taxon>
        <taxon>Bacilli</taxon>
        <taxon>Bacillales</taxon>
        <taxon>Listeriaceae</taxon>
        <taxon>Listeria</taxon>
    </lineage>
</organism>
<protein>
    <submittedName>
        <fullName evidence="2">Uncharacterized protein</fullName>
    </submittedName>
</protein>
<name>W7BKZ7_9LIST</name>
<evidence type="ECO:0000313" key="2">
    <source>
        <dbReference type="EMBL" id="EUJ25505.1"/>
    </source>
</evidence>
<feature type="transmembrane region" description="Helical" evidence="1">
    <location>
        <begin position="6"/>
        <end position="27"/>
    </location>
</feature>
<feature type="transmembrane region" description="Helical" evidence="1">
    <location>
        <begin position="39"/>
        <end position="67"/>
    </location>
</feature>
<reference evidence="2 3" key="1">
    <citation type="journal article" date="2014" name="Int. J. Syst. Evol. Microbiol.">
        <title>Listeria floridensis sp. nov., Listeria aquatica sp. nov., Listeria cornellensis sp. nov., Listeria riparia sp. nov. and Listeria grandensis sp. nov., from agricultural and natural environments.</title>
        <authorList>
            <person name="den Bakker H.C."/>
            <person name="Warchocki S."/>
            <person name="Wright E.M."/>
            <person name="Allred A.F."/>
            <person name="Ahlstrom C."/>
            <person name="Manuel C.S."/>
            <person name="Stasiewicz M.J."/>
            <person name="Burrell A."/>
            <person name="Roof S."/>
            <person name="Strawn L."/>
            <person name="Fortes E.D."/>
            <person name="Nightingale K.K."/>
            <person name="Kephart D."/>
            <person name="Wiedmann M."/>
        </authorList>
    </citation>
    <scope>NUCLEOTIDE SEQUENCE [LARGE SCALE GENOMIC DNA]</scope>
    <source>
        <strain evidence="3">FSL F6-969</strain>
    </source>
</reference>
<feature type="transmembrane region" description="Helical" evidence="1">
    <location>
        <begin position="73"/>
        <end position="93"/>
    </location>
</feature>
<evidence type="ECO:0000313" key="3">
    <source>
        <dbReference type="Proteomes" id="UP000019254"/>
    </source>
</evidence>
<evidence type="ECO:0000256" key="1">
    <source>
        <dbReference type="SAM" id="Phobius"/>
    </source>
</evidence>